<evidence type="ECO:0000313" key="2">
    <source>
        <dbReference type="EMBL" id="MZL69714.1"/>
    </source>
</evidence>
<sequence>MLEFLKEILGDGYTAEIDQKISAEIGKRFVGRDDYNSKNEAVKALKAQLGEATKAIQEMQEQGKDIEAVRKSAQEWEEKYKAAQKEAEQKVAEVQFQSILDRAIGRARGRNTKAIAALLDMEELKSSKNQEHDVEAALSALKEENGYLFEEEETPPSIATGTGSVQANGGDADEAVLRAAFGLPNE</sequence>
<organism evidence="2 3">
    <name type="scientific">Bittarella massiliensis</name>
    <name type="common">ex Durand et al. 2017</name>
    <dbReference type="NCBI Taxonomy" id="1720313"/>
    <lineage>
        <taxon>Bacteria</taxon>
        <taxon>Bacillati</taxon>
        <taxon>Bacillota</taxon>
        <taxon>Clostridia</taxon>
        <taxon>Eubacteriales</taxon>
        <taxon>Oscillospiraceae</taxon>
        <taxon>Bittarella (ex Durand et al. 2017)</taxon>
    </lineage>
</organism>
<gene>
    <name evidence="2" type="ORF">GT747_08095</name>
</gene>
<evidence type="ECO:0000256" key="1">
    <source>
        <dbReference type="SAM" id="Coils"/>
    </source>
</evidence>
<comment type="caution">
    <text evidence="2">The sequence shown here is derived from an EMBL/GenBank/DDBJ whole genome shotgun (WGS) entry which is preliminary data.</text>
</comment>
<keyword evidence="3" id="KW-1185">Reference proteome</keyword>
<dbReference type="EMBL" id="WWVX01000005">
    <property type="protein sequence ID" value="MZL69714.1"/>
    <property type="molecule type" value="Genomic_DNA"/>
</dbReference>
<dbReference type="Proteomes" id="UP000474718">
    <property type="component" value="Unassembled WGS sequence"/>
</dbReference>
<name>A0ABW9WW60_9FIRM</name>
<evidence type="ECO:0000313" key="3">
    <source>
        <dbReference type="Proteomes" id="UP000474718"/>
    </source>
</evidence>
<dbReference type="Pfam" id="PF06810">
    <property type="entry name" value="Phage_scaffold"/>
    <property type="match status" value="1"/>
</dbReference>
<keyword evidence="1" id="KW-0175">Coiled coil</keyword>
<dbReference type="InterPro" id="IPR009636">
    <property type="entry name" value="SCAF"/>
</dbReference>
<reference evidence="2 3" key="1">
    <citation type="journal article" date="2019" name="Nat. Med.">
        <title>A library of human gut bacterial isolates paired with longitudinal multiomics data enables mechanistic microbiome research.</title>
        <authorList>
            <person name="Poyet M."/>
            <person name="Groussin M."/>
            <person name="Gibbons S.M."/>
            <person name="Avila-Pacheco J."/>
            <person name="Jiang X."/>
            <person name="Kearney S.M."/>
            <person name="Perrotta A.R."/>
            <person name="Berdy B."/>
            <person name="Zhao S."/>
            <person name="Lieberman T.D."/>
            <person name="Swanson P.K."/>
            <person name="Smith M."/>
            <person name="Roesemann S."/>
            <person name="Alexander J.E."/>
            <person name="Rich S.A."/>
            <person name="Livny J."/>
            <person name="Vlamakis H."/>
            <person name="Clish C."/>
            <person name="Bullock K."/>
            <person name="Deik A."/>
            <person name="Scott J."/>
            <person name="Pierce K.A."/>
            <person name="Xavier R.J."/>
            <person name="Alm E.J."/>
        </authorList>
    </citation>
    <scope>NUCLEOTIDE SEQUENCE [LARGE SCALE GENOMIC DNA]</scope>
    <source>
        <strain evidence="2 3">BIOML-A2</strain>
    </source>
</reference>
<protein>
    <recommendedName>
        <fullName evidence="4">Phage minor structural protein GP20</fullName>
    </recommendedName>
</protein>
<dbReference type="RefSeq" id="WP_161213449.1">
    <property type="nucleotide sequence ID" value="NZ_WWVX01000005.1"/>
</dbReference>
<accession>A0ABW9WW60</accession>
<feature type="coiled-coil region" evidence="1">
    <location>
        <begin position="35"/>
        <end position="93"/>
    </location>
</feature>
<proteinExistence type="predicted"/>
<evidence type="ECO:0008006" key="4">
    <source>
        <dbReference type="Google" id="ProtNLM"/>
    </source>
</evidence>